<sequence>MPPFLSPLRVAQPSLPAYCEPENDFLYHFSAAFHTCVPTNLSFISSLLGTFSIVSWLFAQLPQIYKNHQLKSTSGLSIFFLAEWLLGDVSNLLGSLLTNQALWQVIIAGYYVSVDCALVGQWIWYELLKHGRPLRPAWSPLPSSDRKPDQRGPTGTQDVFEGLSVESIASPPATPNQSTPDTDKKDTPPGSSGRNIPHRSNPMGAFRIPNFAQSPSSTKEASSMGTTPTLGTTPNRTVRRLANSSSPMPSPKTVLYISLILAVLSNSSTATPVSPFAPVPYHAFHITARATTSEASSSASEIAGKVLSWMSTFLYLGSRLPQLYKNYVRKSTAGLSPALFAAAFFGNLFYSTSLLTNPCAWNTYEPGEGAGWVGPEGSDQADWVLRATPFFLGAAGVLVMDAAVGFQFLYFGDGADRGRPTTRDDEVIVVLNDHGVRKWRRWRWRRVSGWMRGWVPSVSVAGTPNVSRASTPADTPRSVSPNPGASPRPSPDRRIGSSSGRGALDEARALLGTSPRSYGGTSPSSSLH</sequence>
<keyword evidence="10" id="KW-1185">Reference proteome</keyword>
<accession>A0A6A5ZWA7</accession>
<dbReference type="PANTHER" id="PTHR16201:SF34">
    <property type="entry name" value="LYSOSOMAL AMINO ACID TRANSPORTER 1"/>
    <property type="match status" value="1"/>
</dbReference>
<dbReference type="GO" id="GO:0034488">
    <property type="term" value="P:basic amino acid transmembrane export from vacuole"/>
    <property type="evidence" value="ECO:0007669"/>
    <property type="project" value="TreeGrafter"/>
</dbReference>
<evidence type="ECO:0000313" key="10">
    <source>
        <dbReference type="Proteomes" id="UP000799770"/>
    </source>
</evidence>
<keyword evidence="3 8" id="KW-1133">Transmembrane helix</keyword>
<dbReference type="OrthoDB" id="8048523at2759"/>
<feature type="transmembrane region" description="Helical" evidence="8">
    <location>
        <begin position="390"/>
        <end position="411"/>
    </location>
</feature>
<keyword evidence="4 8" id="KW-0472">Membrane</keyword>
<dbReference type="AlphaFoldDB" id="A0A6A5ZWA7"/>
<dbReference type="GO" id="GO:0000329">
    <property type="term" value="C:fungal-type vacuole membrane"/>
    <property type="evidence" value="ECO:0007669"/>
    <property type="project" value="TreeGrafter"/>
</dbReference>
<dbReference type="Proteomes" id="UP000799770">
    <property type="component" value="Unassembled WGS sequence"/>
</dbReference>
<dbReference type="InterPro" id="IPR006603">
    <property type="entry name" value="PQ-loop_rpt"/>
</dbReference>
<evidence type="ECO:0000256" key="2">
    <source>
        <dbReference type="ARBA" id="ARBA00022692"/>
    </source>
</evidence>
<dbReference type="SMART" id="SM00679">
    <property type="entry name" value="CTNS"/>
    <property type="match status" value="2"/>
</dbReference>
<dbReference type="PANTHER" id="PTHR16201">
    <property type="entry name" value="SEVEN TRANSMEMBRANE PROTEIN 1-RELATED"/>
    <property type="match status" value="1"/>
</dbReference>
<dbReference type="Pfam" id="PF04193">
    <property type="entry name" value="PQ-loop"/>
    <property type="match status" value="2"/>
</dbReference>
<comment type="similarity">
    <text evidence="5">Belongs to the laat-1 family.</text>
</comment>
<evidence type="ECO:0000256" key="8">
    <source>
        <dbReference type="SAM" id="Phobius"/>
    </source>
</evidence>
<organism evidence="9 10">
    <name type="scientific">Lophiotrema nucula</name>
    <dbReference type="NCBI Taxonomy" id="690887"/>
    <lineage>
        <taxon>Eukaryota</taxon>
        <taxon>Fungi</taxon>
        <taxon>Dikarya</taxon>
        <taxon>Ascomycota</taxon>
        <taxon>Pezizomycotina</taxon>
        <taxon>Dothideomycetes</taxon>
        <taxon>Pleosporomycetidae</taxon>
        <taxon>Pleosporales</taxon>
        <taxon>Lophiotremataceae</taxon>
        <taxon>Lophiotrema</taxon>
    </lineage>
</organism>
<evidence type="ECO:0000313" key="9">
    <source>
        <dbReference type="EMBL" id="KAF2123173.1"/>
    </source>
</evidence>
<evidence type="ECO:0000256" key="4">
    <source>
        <dbReference type="ARBA" id="ARBA00023136"/>
    </source>
</evidence>
<feature type="transmembrane region" description="Helical" evidence="8">
    <location>
        <begin position="332"/>
        <end position="350"/>
    </location>
</feature>
<dbReference type="GO" id="GO:0015174">
    <property type="term" value="F:basic amino acid transmembrane transporter activity"/>
    <property type="evidence" value="ECO:0007669"/>
    <property type="project" value="TreeGrafter"/>
</dbReference>
<feature type="region of interest" description="Disordered" evidence="7">
    <location>
        <begin position="168"/>
        <end position="236"/>
    </location>
</feature>
<gene>
    <name evidence="9" type="ORF">BDV96DRAFT_482044</name>
</gene>
<name>A0A6A5ZWA7_9PLEO</name>
<keyword evidence="2 8" id="KW-0812">Transmembrane</keyword>
<evidence type="ECO:0000256" key="3">
    <source>
        <dbReference type="ARBA" id="ARBA00022989"/>
    </source>
</evidence>
<evidence type="ECO:0000256" key="5">
    <source>
        <dbReference type="ARBA" id="ARBA00038039"/>
    </source>
</evidence>
<dbReference type="EMBL" id="ML977310">
    <property type="protein sequence ID" value="KAF2123173.1"/>
    <property type="molecule type" value="Genomic_DNA"/>
</dbReference>
<evidence type="ECO:0000256" key="6">
    <source>
        <dbReference type="ARBA" id="ARBA00050768"/>
    </source>
</evidence>
<feature type="region of interest" description="Disordered" evidence="7">
    <location>
        <begin position="461"/>
        <end position="528"/>
    </location>
</feature>
<comment type="subcellular location">
    <subcellularLocation>
        <location evidence="1">Membrane</location>
        <topology evidence="1">Multi-pass membrane protein</topology>
    </subcellularLocation>
</comment>
<feature type="compositionally biased region" description="Polar residues" evidence="7">
    <location>
        <begin position="461"/>
        <end position="483"/>
    </location>
</feature>
<feature type="region of interest" description="Disordered" evidence="7">
    <location>
        <begin position="139"/>
        <end position="158"/>
    </location>
</feature>
<proteinExistence type="inferred from homology"/>
<dbReference type="FunFam" id="1.20.1280.290:FF:000009">
    <property type="entry name" value="PQ loop repeat family protein"/>
    <property type="match status" value="1"/>
</dbReference>
<feature type="compositionally biased region" description="Polar residues" evidence="7">
    <location>
        <begin position="211"/>
        <end position="224"/>
    </location>
</feature>
<feature type="transmembrane region" description="Helical" evidence="8">
    <location>
        <begin position="41"/>
        <end position="61"/>
    </location>
</feature>
<dbReference type="Gene3D" id="1.20.1280.290">
    <property type="match status" value="2"/>
</dbReference>
<evidence type="ECO:0000256" key="7">
    <source>
        <dbReference type="SAM" id="MobiDB-lite"/>
    </source>
</evidence>
<dbReference type="InterPro" id="IPR051415">
    <property type="entry name" value="LAAT-1"/>
</dbReference>
<protein>
    <submittedName>
        <fullName evidence="9">PQ loop repeat-domain-containing protein</fullName>
    </submittedName>
</protein>
<evidence type="ECO:0000256" key="1">
    <source>
        <dbReference type="ARBA" id="ARBA00004141"/>
    </source>
</evidence>
<feature type="compositionally biased region" description="Low complexity" evidence="7">
    <location>
        <begin position="225"/>
        <end position="234"/>
    </location>
</feature>
<comment type="catalytic activity">
    <reaction evidence="6">
        <text>L-histidine(out) + L-arginine(in) = L-histidine(in) + L-arginine(out)</text>
        <dbReference type="Rhea" id="RHEA:71063"/>
        <dbReference type="ChEBI" id="CHEBI:32682"/>
        <dbReference type="ChEBI" id="CHEBI:57595"/>
    </reaction>
</comment>
<reference evidence="9" key="1">
    <citation type="journal article" date="2020" name="Stud. Mycol.">
        <title>101 Dothideomycetes genomes: a test case for predicting lifestyles and emergence of pathogens.</title>
        <authorList>
            <person name="Haridas S."/>
            <person name="Albert R."/>
            <person name="Binder M."/>
            <person name="Bloem J."/>
            <person name="Labutti K."/>
            <person name="Salamov A."/>
            <person name="Andreopoulos B."/>
            <person name="Baker S."/>
            <person name="Barry K."/>
            <person name="Bills G."/>
            <person name="Bluhm B."/>
            <person name="Cannon C."/>
            <person name="Castanera R."/>
            <person name="Culley D."/>
            <person name="Daum C."/>
            <person name="Ezra D."/>
            <person name="Gonzalez J."/>
            <person name="Henrissat B."/>
            <person name="Kuo A."/>
            <person name="Liang C."/>
            <person name="Lipzen A."/>
            <person name="Lutzoni F."/>
            <person name="Magnuson J."/>
            <person name="Mondo S."/>
            <person name="Nolan M."/>
            <person name="Ohm R."/>
            <person name="Pangilinan J."/>
            <person name="Park H.-J."/>
            <person name="Ramirez L."/>
            <person name="Alfaro M."/>
            <person name="Sun H."/>
            <person name="Tritt A."/>
            <person name="Yoshinaga Y."/>
            <person name="Zwiers L.-H."/>
            <person name="Turgeon B."/>
            <person name="Goodwin S."/>
            <person name="Spatafora J."/>
            <person name="Crous P."/>
            <person name="Grigoriev I."/>
        </authorList>
    </citation>
    <scope>NUCLEOTIDE SEQUENCE</scope>
    <source>
        <strain evidence="9">CBS 627.86</strain>
    </source>
</reference>
<feature type="compositionally biased region" description="Polar residues" evidence="7">
    <location>
        <begin position="514"/>
        <end position="528"/>
    </location>
</feature>